<accession>A0A0M3HSL8</accession>
<dbReference type="Proteomes" id="UP000036681">
    <property type="component" value="Unplaced"/>
</dbReference>
<dbReference type="WBParaSite" id="ALUE_0000548401-mRNA-1">
    <property type="protein sequence ID" value="ALUE_0000548401-mRNA-1"/>
    <property type="gene ID" value="ALUE_0000548401"/>
</dbReference>
<dbReference type="PANTHER" id="PTHR47027">
    <property type="entry name" value="REVERSE TRANSCRIPTASE DOMAIN-CONTAINING PROTEIN"/>
    <property type="match status" value="1"/>
</dbReference>
<evidence type="ECO:0000313" key="1">
    <source>
        <dbReference type="Proteomes" id="UP000036681"/>
    </source>
</evidence>
<evidence type="ECO:0000313" key="2">
    <source>
        <dbReference type="WBParaSite" id="ALUE_0000548401-mRNA-1"/>
    </source>
</evidence>
<proteinExistence type="predicted"/>
<keyword evidence="1" id="KW-1185">Reference proteome</keyword>
<dbReference type="PANTHER" id="PTHR47027:SF20">
    <property type="entry name" value="REVERSE TRANSCRIPTASE-LIKE PROTEIN WITH RNA-DIRECTED DNA POLYMERASE DOMAIN"/>
    <property type="match status" value="1"/>
</dbReference>
<organism evidence="1 2">
    <name type="scientific">Ascaris lumbricoides</name>
    <name type="common">Giant roundworm</name>
    <dbReference type="NCBI Taxonomy" id="6252"/>
    <lineage>
        <taxon>Eukaryota</taxon>
        <taxon>Metazoa</taxon>
        <taxon>Ecdysozoa</taxon>
        <taxon>Nematoda</taxon>
        <taxon>Chromadorea</taxon>
        <taxon>Rhabditida</taxon>
        <taxon>Spirurina</taxon>
        <taxon>Ascaridomorpha</taxon>
        <taxon>Ascaridoidea</taxon>
        <taxon>Ascarididae</taxon>
        <taxon>Ascaris</taxon>
    </lineage>
</organism>
<dbReference type="AlphaFoldDB" id="A0A0M3HSL8"/>
<protein>
    <submittedName>
        <fullName evidence="2">Endonuclease-reverse transcriptase</fullName>
    </submittedName>
</protein>
<sequence length="237" mass="28381">MLKELEVKSAIVGLRLNISKTKLMCNRELKSTIFVRGEKIESVNEFIYLGRCVKMNEGTEADVRRRIKQGWKAFFKNKDFYRERKVPMSLKRKLFEKSVMPTILYGSETWVTTKKVRKLLAVAERRMERIMIGIKLRQRKTNEWLRGVTKVKDWVTEAGMRKFRWAAKISALKKDDWVKRITEWTPRIGKRRRGRPAMRWSDTLKKTAGTNWIREALNRDNWKRYEETFIRNECSVD</sequence>
<name>A0A0M3HSL8_ASCLU</name>
<reference evidence="2" key="1">
    <citation type="submission" date="2017-02" db="UniProtKB">
        <authorList>
            <consortium name="WormBaseParasite"/>
        </authorList>
    </citation>
    <scope>IDENTIFICATION</scope>
</reference>